<feature type="compositionally biased region" description="Basic and acidic residues" evidence="31">
    <location>
        <begin position="212"/>
        <end position="246"/>
    </location>
</feature>
<dbReference type="InterPro" id="IPR004102">
    <property type="entry name" value="Poly(ADP-ribose)pol_reg_dom"/>
</dbReference>
<keyword evidence="12" id="KW-0479">Metal-binding</keyword>
<evidence type="ECO:0000256" key="17">
    <source>
        <dbReference type="ARBA" id="ARBA00022859"/>
    </source>
</evidence>
<evidence type="ECO:0000256" key="20">
    <source>
        <dbReference type="ARBA" id="ARBA00023125"/>
    </source>
</evidence>
<evidence type="ECO:0000313" key="38">
    <source>
        <dbReference type="Proteomes" id="UP001642540"/>
    </source>
</evidence>
<dbReference type="SUPFAM" id="SSF142921">
    <property type="entry name" value="WGR domain-like"/>
    <property type="match status" value="1"/>
</dbReference>
<dbReference type="PIRSF" id="PIRSF000489">
    <property type="entry name" value="NAD_ADPRT"/>
    <property type="match status" value="1"/>
</dbReference>
<keyword evidence="19 30" id="KW-0520">NAD</keyword>
<dbReference type="SUPFAM" id="SSF47587">
    <property type="entry name" value="Domain of poly(ADP-ribose) polymerase"/>
    <property type="match status" value="1"/>
</dbReference>
<dbReference type="PROSITE" id="PS50064">
    <property type="entry name" value="ZF_PARP_2"/>
    <property type="match status" value="2"/>
</dbReference>
<comment type="catalytic activity">
    <reaction evidence="26">
        <text>NAD(+) + (ADP-D-ribosyl)n-acceptor = nicotinamide + (ADP-D-ribosyl)n+1-acceptor + H(+).</text>
        <dbReference type="EC" id="2.4.2.30"/>
    </reaction>
</comment>
<keyword evidence="13" id="KW-0677">Repeat</keyword>
<evidence type="ECO:0000256" key="10">
    <source>
        <dbReference type="ARBA" id="ARBA00022679"/>
    </source>
</evidence>
<comment type="catalytic activity">
    <reaction evidence="28">
        <text>L-tyrosyl-[protein] + NAD(+) = O-(ADP-D-ribosyl)-L-tyrosyl-[protein] + nicotinamide + H(+)</text>
        <dbReference type="Rhea" id="RHEA:58236"/>
        <dbReference type="Rhea" id="RHEA-COMP:10136"/>
        <dbReference type="Rhea" id="RHEA-COMP:15092"/>
        <dbReference type="ChEBI" id="CHEBI:15378"/>
        <dbReference type="ChEBI" id="CHEBI:17154"/>
        <dbReference type="ChEBI" id="CHEBI:46858"/>
        <dbReference type="ChEBI" id="CHEBI:57540"/>
        <dbReference type="ChEBI" id="CHEBI:142557"/>
    </reaction>
    <physiologicalReaction direction="left-to-right" evidence="28">
        <dbReference type="Rhea" id="RHEA:58237"/>
    </physiologicalReaction>
</comment>
<keyword evidence="7" id="KW-0021">Allosteric enzyme</keyword>
<dbReference type="SMART" id="SM00773">
    <property type="entry name" value="WGR"/>
    <property type="match status" value="1"/>
</dbReference>
<protein>
    <recommendedName>
        <fullName evidence="30">Poly [ADP-ribose] polymerase</fullName>
        <shortName evidence="30">PARP</shortName>
        <ecNumber evidence="30">2.4.2.-</ecNumber>
    </recommendedName>
</protein>
<gene>
    <name evidence="37" type="ORF">ODALV1_LOCUS15925</name>
</gene>
<evidence type="ECO:0000256" key="15">
    <source>
        <dbReference type="ARBA" id="ARBA00022771"/>
    </source>
</evidence>
<feature type="domain" description="PARP-type" evidence="32">
    <location>
        <begin position="7"/>
        <end position="89"/>
    </location>
</feature>
<dbReference type="InterPro" id="IPR036420">
    <property type="entry name" value="BRCT_dom_sf"/>
</dbReference>
<sequence>MATSLPFKAEYAKSGRAGCKLCKSPIEKGTLRLAVMVQSRFHDGKDAHWFHHACFFQKQRPPSVGDIEDYESLRYEDQEMIKSKVGSGGPAATTSGSGKGKGSKKGAATAGSVSDFAVAYAKSAKSTCVACEEFIPKNAVRISKKDYTSERALLYGGGNGMDRWHHLDCFVKIREEIEFFDAAKALPGFKDLDKDDQELLKKKLPAITPTKRKLEDNGDANEGPKKKMKTESKGKDDKNSEEESIRKQNKLMYKNRDLVEGGLKKPELIQVLTSNKQIVPEGNPKAILDLVADIMTFGAMKKCSDCGSGQFLYKSGVGYQCTGYISEFTKCDYVPDGDVERVPFKIPNDLKEHQVFAKYAFKMQKRVIPKHVAPVKGRTSDSASHSGPKLNKKPLAGFKFTISGVASKDKSKLEKKIKEFGGELGSRCNARLAGVITTEDEFNNSSKIVEQAKKYGVPVVTTDFVSNLRELNYKLADEMKKCLLGDWVEDLRSRLKTLNEEFEKPKEKRRGGGIEETKLSSVKLKLKDGAVIDPQSGLDDGPYHVYKEGKLYYNSVLNLTSVEDGKNSFYKIQIIESDTSPRSYHVFRAWGRIGTTIGGSQVDEQGSRDDAVDLFCEKYREKTGNTWGTKFVKKPGCYIALDLDYGQSEQDQKKLIPSLENSRLPMGVQTLISLIFDVNIMKQTLLEFELDMEKMPLGKISRKQLLQAYSVLTDSLNLRGNEKDDRKLNRLITDVSNRFYTLIPHNFGTRMPPLLDNDELLKTKIEMLDNLMEIEIAYELLAQGDKGGSSSIDSYYDTLNADIDILEAHSEEFKVIQKYLMNTHAPTHSNYTLELEQVFKVIRKGENKRYRPFKDLHNRRLLWHGSRITNFAGIVSQGLRIAPPEAPVTGYMFGKGIYFADMVSKSANYCSTSRDSPTGLLLLCEVALGDMHELRQAKDTISKPPNQAHSVKGLGQTEPDPKETHTFSDGVMVPYGKPVQSKAKNSALLYNEYIVYDVAQVNIKYLLRVNFKYGGRR</sequence>
<evidence type="ECO:0000256" key="31">
    <source>
        <dbReference type="SAM" id="MobiDB-lite"/>
    </source>
</evidence>
<dbReference type="InterPro" id="IPR049296">
    <property type="entry name" value="PARP1-like_PADR1_N"/>
</dbReference>
<feature type="domain" description="PARP catalytic" evidence="34">
    <location>
        <begin position="790"/>
        <end position="1017"/>
    </location>
</feature>
<dbReference type="Gene3D" id="2.20.25.630">
    <property type="match status" value="1"/>
</dbReference>
<evidence type="ECO:0000256" key="23">
    <source>
        <dbReference type="ARBA" id="ARBA00024159"/>
    </source>
</evidence>
<comment type="catalytic activity">
    <reaction evidence="23">
        <text>L-glutamyl-[protein] + NAD(+) = 5-O-(ADP-D-ribosyl)-L-glutamyl-[protein] + nicotinamide</text>
        <dbReference type="Rhea" id="RHEA:58224"/>
        <dbReference type="Rhea" id="RHEA-COMP:10208"/>
        <dbReference type="Rhea" id="RHEA-COMP:15089"/>
        <dbReference type="ChEBI" id="CHEBI:17154"/>
        <dbReference type="ChEBI" id="CHEBI:29973"/>
        <dbReference type="ChEBI" id="CHEBI:57540"/>
        <dbReference type="ChEBI" id="CHEBI:142540"/>
    </reaction>
    <physiologicalReaction direction="left-to-right" evidence="23">
        <dbReference type="Rhea" id="RHEA:58225"/>
    </physiologicalReaction>
</comment>
<dbReference type="Pfam" id="PF00645">
    <property type="entry name" value="zf-PARP"/>
    <property type="match status" value="2"/>
</dbReference>
<dbReference type="Pfam" id="PF08063">
    <property type="entry name" value="Zn_ribbon_PADR1"/>
    <property type="match status" value="1"/>
</dbReference>
<evidence type="ECO:0000256" key="22">
    <source>
        <dbReference type="ARBA" id="ARBA00023242"/>
    </source>
</evidence>
<evidence type="ECO:0000256" key="19">
    <source>
        <dbReference type="ARBA" id="ARBA00023027"/>
    </source>
</evidence>
<dbReference type="SUPFAM" id="SSF56399">
    <property type="entry name" value="ADP-ribosylation"/>
    <property type="match status" value="1"/>
</dbReference>
<keyword evidence="4" id="KW-0158">Chromosome</keyword>
<feature type="domain" description="BRCT" evidence="33">
    <location>
        <begin position="390"/>
        <end position="465"/>
    </location>
</feature>
<dbReference type="InterPro" id="IPR036957">
    <property type="entry name" value="Znf_PARP_sf"/>
</dbReference>
<evidence type="ECO:0000256" key="28">
    <source>
        <dbReference type="ARBA" id="ARBA00048339"/>
    </source>
</evidence>
<keyword evidence="14" id="KW-0013">ADP-ribosylation</keyword>
<evidence type="ECO:0000313" key="37">
    <source>
        <dbReference type="EMBL" id="CAL8113145.1"/>
    </source>
</evidence>
<evidence type="ECO:0000259" key="33">
    <source>
        <dbReference type="PROSITE" id="PS50172"/>
    </source>
</evidence>
<dbReference type="InterPro" id="IPR001357">
    <property type="entry name" value="BRCT_dom"/>
</dbReference>
<dbReference type="SMART" id="SM01335">
    <property type="entry name" value="PADR1"/>
    <property type="match status" value="1"/>
</dbReference>
<evidence type="ECO:0000256" key="24">
    <source>
        <dbReference type="ARBA" id="ARBA00024164"/>
    </source>
</evidence>
<accession>A0ABP1R0P4</accession>
<evidence type="ECO:0000256" key="4">
    <source>
        <dbReference type="ARBA" id="ARBA00022454"/>
    </source>
</evidence>
<evidence type="ECO:0000256" key="13">
    <source>
        <dbReference type="ARBA" id="ARBA00022737"/>
    </source>
</evidence>
<evidence type="ECO:0000256" key="30">
    <source>
        <dbReference type="RuleBase" id="RU362114"/>
    </source>
</evidence>
<dbReference type="SUPFAM" id="SSF57716">
    <property type="entry name" value="Glucocorticoid receptor-like (DNA-binding domain)"/>
    <property type="match status" value="2"/>
</dbReference>
<evidence type="ECO:0000259" key="36">
    <source>
        <dbReference type="PROSITE" id="PS51977"/>
    </source>
</evidence>
<comment type="similarity">
    <text evidence="25">Belongs to the ARTD/PARP family.</text>
</comment>
<evidence type="ECO:0000256" key="1">
    <source>
        <dbReference type="ARBA" id="ARBA00004286"/>
    </source>
</evidence>
<keyword evidence="20" id="KW-0238">DNA-binding</keyword>
<feature type="region of interest" description="Disordered" evidence="31">
    <location>
        <begin position="84"/>
        <end position="105"/>
    </location>
</feature>
<dbReference type="Gene3D" id="3.90.228.10">
    <property type="match status" value="1"/>
</dbReference>
<evidence type="ECO:0000256" key="27">
    <source>
        <dbReference type="ARBA" id="ARBA00048241"/>
    </source>
</evidence>
<comment type="catalytic activity">
    <reaction evidence="27">
        <text>L-histidyl-[protein] + NAD(+) = N(tele)-(ADP-D-ribosyl)-L-histidyl-[protein] + nicotinamide + H(+)</text>
        <dbReference type="Rhea" id="RHEA:72071"/>
        <dbReference type="Rhea" id="RHEA-COMP:9745"/>
        <dbReference type="Rhea" id="RHEA-COMP:18085"/>
        <dbReference type="ChEBI" id="CHEBI:15378"/>
        <dbReference type="ChEBI" id="CHEBI:17154"/>
        <dbReference type="ChEBI" id="CHEBI:29979"/>
        <dbReference type="ChEBI" id="CHEBI:57540"/>
        <dbReference type="ChEBI" id="CHEBI:191398"/>
    </reaction>
    <physiologicalReaction direction="left-to-right" evidence="27">
        <dbReference type="Rhea" id="RHEA:72072"/>
    </physiologicalReaction>
</comment>
<evidence type="ECO:0000259" key="35">
    <source>
        <dbReference type="PROSITE" id="PS51060"/>
    </source>
</evidence>
<dbReference type="EMBL" id="CAXLJM020000049">
    <property type="protein sequence ID" value="CAL8113145.1"/>
    <property type="molecule type" value="Genomic_DNA"/>
</dbReference>
<reference evidence="37 38" key="1">
    <citation type="submission" date="2024-08" db="EMBL/GenBank/DDBJ databases">
        <authorList>
            <person name="Cucini C."/>
            <person name="Frati F."/>
        </authorList>
    </citation>
    <scope>NUCLEOTIDE SEQUENCE [LARGE SCALE GENOMIC DNA]</scope>
</reference>
<evidence type="ECO:0000256" key="6">
    <source>
        <dbReference type="ARBA" id="ARBA00022499"/>
    </source>
</evidence>
<dbReference type="PROSITE" id="PS51059">
    <property type="entry name" value="PARP_CATALYTIC"/>
    <property type="match status" value="1"/>
</dbReference>
<keyword evidence="9 30" id="KW-0328">Glycosyltransferase</keyword>
<dbReference type="PROSITE" id="PS51977">
    <property type="entry name" value="WGR"/>
    <property type="match status" value="1"/>
</dbReference>
<dbReference type="InterPro" id="IPR012317">
    <property type="entry name" value="Poly(ADP-ribose)pol_cat_dom"/>
</dbReference>
<dbReference type="InterPro" id="IPR001510">
    <property type="entry name" value="Znf_PARP"/>
</dbReference>
<evidence type="ECO:0000256" key="18">
    <source>
        <dbReference type="ARBA" id="ARBA00023015"/>
    </source>
</evidence>
<feature type="domain" description="WGR" evidence="36">
    <location>
        <begin position="542"/>
        <end position="638"/>
    </location>
</feature>
<evidence type="ECO:0000259" key="34">
    <source>
        <dbReference type="PROSITE" id="PS51059"/>
    </source>
</evidence>
<keyword evidence="5" id="KW-0963">Cytoplasm</keyword>
<dbReference type="SMART" id="SM01336">
    <property type="entry name" value="zf-PARP"/>
    <property type="match status" value="2"/>
</dbReference>
<dbReference type="InterPro" id="IPR036616">
    <property type="entry name" value="Poly(ADP-ribose)pol_reg_dom_sf"/>
</dbReference>
<keyword evidence="11" id="KW-0548">Nucleotidyltransferase</keyword>
<dbReference type="InterPro" id="IPR036930">
    <property type="entry name" value="WGR_dom_sf"/>
</dbReference>
<evidence type="ECO:0000256" key="9">
    <source>
        <dbReference type="ARBA" id="ARBA00022676"/>
    </source>
</evidence>
<dbReference type="Pfam" id="PF05406">
    <property type="entry name" value="WGR"/>
    <property type="match status" value="1"/>
</dbReference>
<dbReference type="PROSITE" id="PS51060">
    <property type="entry name" value="PARP_ALPHA_HD"/>
    <property type="match status" value="1"/>
</dbReference>
<dbReference type="Proteomes" id="UP001642540">
    <property type="component" value="Unassembled WGS sequence"/>
</dbReference>
<dbReference type="SUPFAM" id="SSF52113">
    <property type="entry name" value="BRCT domain"/>
    <property type="match status" value="1"/>
</dbReference>
<dbReference type="PANTHER" id="PTHR10459:SF112">
    <property type="entry name" value="POLY [ADP-RIBOSE] POLYMERASE 1"/>
    <property type="match status" value="1"/>
</dbReference>
<feature type="domain" description="PARP-type" evidence="32">
    <location>
        <begin position="116"/>
        <end position="208"/>
    </location>
</feature>
<evidence type="ECO:0000256" key="8">
    <source>
        <dbReference type="ARBA" id="ARBA00022588"/>
    </source>
</evidence>
<keyword evidence="15" id="KW-0863">Zinc-finger</keyword>
<evidence type="ECO:0000259" key="32">
    <source>
        <dbReference type="PROSITE" id="PS50064"/>
    </source>
</evidence>
<dbReference type="Pfam" id="PF00533">
    <property type="entry name" value="BRCT"/>
    <property type="match status" value="1"/>
</dbReference>
<dbReference type="PROSITE" id="PS50172">
    <property type="entry name" value="BRCT"/>
    <property type="match status" value="1"/>
</dbReference>
<evidence type="ECO:0000256" key="7">
    <source>
        <dbReference type="ARBA" id="ARBA00022533"/>
    </source>
</evidence>
<evidence type="ECO:0000256" key="2">
    <source>
        <dbReference type="ARBA" id="ARBA00004514"/>
    </source>
</evidence>
<dbReference type="CDD" id="cd08001">
    <property type="entry name" value="WGR_PARP1_like"/>
    <property type="match status" value="1"/>
</dbReference>
<comment type="catalytic activity">
    <reaction evidence="24">
        <text>L-aspartyl-[protein] + NAD(+) = 4-O-(ADP-D-ribosyl)-L-aspartyl-[protein] + nicotinamide</text>
        <dbReference type="Rhea" id="RHEA:54424"/>
        <dbReference type="Rhea" id="RHEA-COMP:9867"/>
        <dbReference type="Rhea" id="RHEA-COMP:13832"/>
        <dbReference type="ChEBI" id="CHEBI:17154"/>
        <dbReference type="ChEBI" id="CHEBI:29961"/>
        <dbReference type="ChEBI" id="CHEBI:57540"/>
        <dbReference type="ChEBI" id="CHEBI:138102"/>
    </reaction>
    <physiologicalReaction direction="left-to-right" evidence="24">
        <dbReference type="Rhea" id="RHEA:54425"/>
    </physiologicalReaction>
</comment>
<dbReference type="Pfam" id="PF02877">
    <property type="entry name" value="PARP_reg"/>
    <property type="match status" value="1"/>
</dbReference>
<dbReference type="CDD" id="cd01437">
    <property type="entry name" value="parp_like"/>
    <property type="match status" value="1"/>
</dbReference>
<keyword evidence="18" id="KW-0805">Transcription regulation</keyword>
<keyword evidence="16" id="KW-0862">Zinc</keyword>
<evidence type="ECO:0000256" key="25">
    <source>
        <dbReference type="ARBA" id="ARBA00024347"/>
    </source>
</evidence>
<evidence type="ECO:0000256" key="5">
    <source>
        <dbReference type="ARBA" id="ARBA00022490"/>
    </source>
</evidence>
<evidence type="ECO:0000256" key="11">
    <source>
        <dbReference type="ARBA" id="ARBA00022695"/>
    </source>
</evidence>
<keyword evidence="21" id="KW-0804">Transcription</keyword>
<evidence type="ECO:0000256" key="29">
    <source>
        <dbReference type="ARBA" id="ARBA00048575"/>
    </source>
</evidence>
<dbReference type="Gene3D" id="1.20.142.10">
    <property type="entry name" value="Poly(ADP-ribose) polymerase, regulatory domain"/>
    <property type="match status" value="1"/>
</dbReference>
<comment type="catalytic activity">
    <reaction evidence="29">
        <text>L-seryl-[protein] + NAD(+) = O-(ADP-D-ribosyl)-L-seryl-[protein] + nicotinamide + H(+)</text>
        <dbReference type="Rhea" id="RHEA:58232"/>
        <dbReference type="Rhea" id="RHEA-COMP:9863"/>
        <dbReference type="Rhea" id="RHEA-COMP:15091"/>
        <dbReference type="ChEBI" id="CHEBI:15378"/>
        <dbReference type="ChEBI" id="CHEBI:17154"/>
        <dbReference type="ChEBI" id="CHEBI:29999"/>
        <dbReference type="ChEBI" id="CHEBI:57540"/>
        <dbReference type="ChEBI" id="CHEBI:142556"/>
    </reaction>
    <physiologicalReaction direction="left-to-right" evidence="29">
        <dbReference type="Rhea" id="RHEA:58233"/>
    </physiologicalReaction>
</comment>
<name>A0ABP1R0P4_9HEXA</name>
<dbReference type="InterPro" id="IPR008893">
    <property type="entry name" value="WGR_domain"/>
</dbReference>
<keyword evidence="38" id="KW-1185">Reference proteome</keyword>
<organism evidence="37 38">
    <name type="scientific">Orchesella dallaii</name>
    <dbReference type="NCBI Taxonomy" id="48710"/>
    <lineage>
        <taxon>Eukaryota</taxon>
        <taxon>Metazoa</taxon>
        <taxon>Ecdysozoa</taxon>
        <taxon>Arthropoda</taxon>
        <taxon>Hexapoda</taxon>
        <taxon>Collembola</taxon>
        <taxon>Entomobryomorpha</taxon>
        <taxon>Entomobryoidea</taxon>
        <taxon>Orchesellidae</taxon>
        <taxon>Orchesellinae</taxon>
        <taxon>Orchesella</taxon>
    </lineage>
</organism>
<feature type="domain" description="PARP alpha-helical" evidence="35">
    <location>
        <begin position="661"/>
        <end position="782"/>
    </location>
</feature>
<dbReference type="PROSITE" id="PS52007">
    <property type="entry name" value="PADR1"/>
    <property type="match status" value="1"/>
</dbReference>
<comment type="subcellular location">
    <subcellularLocation>
        <location evidence="1">Chromosome</location>
    </subcellularLocation>
    <subcellularLocation>
        <location evidence="2">Cytoplasm</location>
        <location evidence="2">Cytosol</location>
    </subcellularLocation>
    <subcellularLocation>
        <location evidence="3">Nucleus</location>
        <location evidence="3">Nucleolus</location>
    </subcellularLocation>
</comment>
<evidence type="ECO:0000256" key="12">
    <source>
        <dbReference type="ARBA" id="ARBA00022723"/>
    </source>
</evidence>
<evidence type="ECO:0000256" key="26">
    <source>
        <dbReference type="ARBA" id="ARBA00033987"/>
    </source>
</evidence>
<keyword evidence="6" id="KW-1017">Isopeptide bond</keyword>
<feature type="region of interest" description="Disordered" evidence="31">
    <location>
        <begin position="940"/>
        <end position="967"/>
    </location>
</feature>
<dbReference type="Pfam" id="PF21728">
    <property type="entry name" value="PADR1_N"/>
    <property type="match status" value="1"/>
</dbReference>
<dbReference type="InterPro" id="IPR038650">
    <property type="entry name" value="PADR1_C_dom_sf"/>
</dbReference>
<dbReference type="InterPro" id="IPR050800">
    <property type="entry name" value="ARTD/PARP"/>
</dbReference>
<evidence type="ECO:0000256" key="21">
    <source>
        <dbReference type="ARBA" id="ARBA00023163"/>
    </source>
</evidence>
<dbReference type="Gene3D" id="3.40.50.10190">
    <property type="entry name" value="BRCT domain"/>
    <property type="match status" value="1"/>
</dbReference>
<dbReference type="InterPro" id="IPR012982">
    <property type="entry name" value="PARP1-like_PADR1_Zn_ribbon"/>
</dbReference>
<dbReference type="Gene3D" id="1.10.20.130">
    <property type="match status" value="1"/>
</dbReference>
<keyword evidence="8" id="KW-0399">Innate immunity</keyword>
<dbReference type="InterPro" id="IPR008288">
    <property type="entry name" value="PARP"/>
</dbReference>
<dbReference type="PROSITE" id="PS00347">
    <property type="entry name" value="ZF_PARP_1"/>
    <property type="match status" value="1"/>
</dbReference>
<dbReference type="EC" id="2.4.2.-" evidence="30"/>
<dbReference type="Pfam" id="PF00644">
    <property type="entry name" value="PARP"/>
    <property type="match status" value="1"/>
</dbReference>
<keyword evidence="17" id="KW-0391">Immunity</keyword>
<evidence type="ECO:0000256" key="16">
    <source>
        <dbReference type="ARBA" id="ARBA00022833"/>
    </source>
</evidence>
<evidence type="ECO:0000256" key="14">
    <source>
        <dbReference type="ARBA" id="ARBA00022765"/>
    </source>
</evidence>
<keyword evidence="10 30" id="KW-0808">Transferase</keyword>
<comment type="caution">
    <text evidence="37">The sequence shown here is derived from an EMBL/GenBank/DDBJ whole genome shotgun (WGS) entry which is preliminary data.</text>
</comment>
<feature type="region of interest" description="Disordered" evidence="31">
    <location>
        <begin position="210"/>
        <end position="247"/>
    </location>
</feature>
<evidence type="ECO:0000256" key="3">
    <source>
        <dbReference type="ARBA" id="ARBA00004604"/>
    </source>
</evidence>
<dbReference type="Gene3D" id="3.30.1740.10">
    <property type="entry name" value="Zinc finger, PARP-type"/>
    <property type="match status" value="2"/>
</dbReference>
<dbReference type="PANTHER" id="PTHR10459">
    <property type="entry name" value="DNA LIGASE"/>
    <property type="match status" value="1"/>
</dbReference>
<proteinExistence type="inferred from homology"/>
<keyword evidence="22" id="KW-0539">Nucleus</keyword>